<evidence type="ECO:0000313" key="3">
    <source>
        <dbReference type="EMBL" id="XBO72933.1"/>
    </source>
</evidence>
<dbReference type="PANTHER" id="PTHR43606:SF1">
    <property type="entry name" value="PHOD-LIKE PHOSPHATASE METALLOPHOSPHATASE DOMAIN-CONTAINING PROTEIN"/>
    <property type="match status" value="1"/>
</dbReference>
<evidence type="ECO:0000259" key="1">
    <source>
        <dbReference type="Pfam" id="PF09423"/>
    </source>
</evidence>
<dbReference type="PANTHER" id="PTHR43606">
    <property type="entry name" value="PHOSPHATASE, PUTATIVE (AFU_ORTHOLOGUE AFUA_6G08710)-RELATED"/>
    <property type="match status" value="1"/>
</dbReference>
<dbReference type="Gene3D" id="2.60.40.380">
    <property type="entry name" value="Purple acid phosphatase-like, N-terminal"/>
    <property type="match status" value="1"/>
</dbReference>
<dbReference type="Gene3D" id="3.60.21.70">
    <property type="entry name" value="PhoD-like phosphatase"/>
    <property type="match status" value="1"/>
</dbReference>
<dbReference type="Pfam" id="PF09423">
    <property type="entry name" value="PhoD"/>
    <property type="match status" value="1"/>
</dbReference>
<dbReference type="InterPro" id="IPR018946">
    <property type="entry name" value="PhoD-like_MPP"/>
</dbReference>
<dbReference type="InterPro" id="IPR032093">
    <property type="entry name" value="PhoD_N"/>
</dbReference>
<sequence length="517" mass="56710">MQPTRRQFLGLGLKAGAGLGLITAAPGIVLAESRRPVITSGVMSGDVGTDRAIIWSRADRPSRMLLDIADNAAFNNARTLQGPTALPASGLTAKLDVTGLADLPEVFYRVHFAALGDDRAVSEPVIGRLVMPGRSRRSVRFVWSGDTVGQGWGIDESRGGMRIYDTMLKQSPDFFLHSGDTIYADGPLEESVNLEDGSVWRNRMTEAKSKVAETLDEYRGQYLYNLLDDNLKRFNAEVPMYAQWDDHETVNNWYPGEILDDPRYTEKNVSLLAARARRAFLDSMPIRQRPEAPEMIRRRFTYGPELEVFMLDMRTYRAANSTNTQGADDPASSLMGARQVDDLIAALKASTATWKIIASDMPVGLVVADGEHFEAVANGEGGAPSGREHEIARLLKAIHDNAIANVVWLTADVHYTAAHHYAPERASFQQFTPFWEFVSGPLHAGTFGPNTLDATFGPEVVFQKAPADGRANLPPSEGFQFFGQVDLDGDSLALTVTLKDTEGNSLHQQVLTPQQAS</sequence>
<evidence type="ECO:0000259" key="2">
    <source>
        <dbReference type="Pfam" id="PF16655"/>
    </source>
</evidence>
<dbReference type="RefSeq" id="WP_348828053.1">
    <property type="nucleotide sequence ID" value="NZ_CP098827.1"/>
</dbReference>
<dbReference type="SUPFAM" id="SSF56300">
    <property type="entry name" value="Metallo-dependent phosphatases"/>
    <property type="match status" value="1"/>
</dbReference>
<dbReference type="InterPro" id="IPR029052">
    <property type="entry name" value="Metallo-depent_PP-like"/>
</dbReference>
<gene>
    <name evidence="3" type="ORF">NFG58_09640</name>
</gene>
<dbReference type="Pfam" id="PF16655">
    <property type="entry name" value="PhoD_N"/>
    <property type="match status" value="1"/>
</dbReference>
<name>A0AAU7KPI9_9GAMM</name>
<dbReference type="InterPro" id="IPR006311">
    <property type="entry name" value="TAT_signal"/>
</dbReference>
<protein>
    <submittedName>
        <fullName evidence="3">Alkaline phosphatase D family protein</fullName>
    </submittedName>
</protein>
<dbReference type="PROSITE" id="PS51318">
    <property type="entry name" value="TAT"/>
    <property type="match status" value="1"/>
</dbReference>
<dbReference type="InterPro" id="IPR052900">
    <property type="entry name" value="Phospholipid_Metab_Enz"/>
</dbReference>
<proteinExistence type="predicted"/>
<dbReference type="InterPro" id="IPR038607">
    <property type="entry name" value="PhoD-like_sf"/>
</dbReference>
<organism evidence="3">
    <name type="scientific">Halomonas sp. RT37</name>
    <dbReference type="NCBI Taxonomy" id="2950872"/>
    <lineage>
        <taxon>Bacteria</taxon>
        <taxon>Pseudomonadati</taxon>
        <taxon>Pseudomonadota</taxon>
        <taxon>Gammaproteobacteria</taxon>
        <taxon>Oceanospirillales</taxon>
        <taxon>Halomonadaceae</taxon>
        <taxon>Halomonas</taxon>
    </lineage>
</organism>
<accession>A0AAU7KPI9</accession>
<reference evidence="3" key="1">
    <citation type="submission" date="2022-06" db="EMBL/GenBank/DDBJ databases">
        <title>A novel DMS-producing enzyme.</title>
        <authorList>
            <person name="Zhang Y."/>
        </authorList>
    </citation>
    <scope>NUCLEOTIDE SEQUENCE</scope>
    <source>
        <strain evidence="3">RT37</strain>
    </source>
</reference>
<dbReference type="EMBL" id="CP098827">
    <property type="protein sequence ID" value="XBO72933.1"/>
    <property type="molecule type" value="Genomic_DNA"/>
</dbReference>
<feature type="domain" description="PhoD-like phosphatase metallophosphatase" evidence="1">
    <location>
        <begin position="147"/>
        <end position="497"/>
    </location>
</feature>
<dbReference type="CDD" id="cd07389">
    <property type="entry name" value="MPP_PhoD"/>
    <property type="match status" value="1"/>
</dbReference>
<dbReference type="AlphaFoldDB" id="A0AAU7KPI9"/>
<feature type="domain" description="Phospholipase D N-terminal" evidence="2">
    <location>
        <begin position="41"/>
        <end position="128"/>
    </location>
</feature>